<dbReference type="Gene3D" id="3.40.50.620">
    <property type="entry name" value="HUPs"/>
    <property type="match status" value="1"/>
</dbReference>
<evidence type="ECO:0000256" key="2">
    <source>
        <dbReference type="ARBA" id="ARBA00013161"/>
    </source>
</evidence>
<sequence>MTTIHEQDELHDAGADASYSTARARSARLQAMIDDPAAPGRDRLRVLTGDRPTGPLHIGHLFATLKSRVAFQDKGIDTFVLVADYQVITDRDDVGDIEDHVLGQVADYLATGIDPQRSTIFAHSAVPALNQLMLPFLSLVTEAELHRNPTVKAELAATGDRALSGLLLTYPVHQAADILFCHGTIVPVGRDQLPHIEQTRVIARRFNARYAEVFTEPDALMTDAAMLPGLDGTKMSTSRGNGIALSMTADETAARIRRARTDAQRRITFDPVGRPEIASMLTMIGLFTDREPGQIADEIGDGGAASLKRLLTDVVNDGLAAHRRRRAALIAEPGHLRSVLQDGNSRANAIADATLRDVREAMGMTY</sequence>
<dbReference type="NCBIfam" id="TIGR00233">
    <property type="entry name" value="trpS"/>
    <property type="match status" value="1"/>
</dbReference>
<keyword evidence="11" id="KW-1185">Reference proteome</keyword>
<accession>A0A561ECH3</accession>
<dbReference type="InterPro" id="IPR001412">
    <property type="entry name" value="aa-tRNA-synth_I_CS"/>
</dbReference>
<dbReference type="InterPro" id="IPR002306">
    <property type="entry name" value="Trp-tRNA-ligase"/>
</dbReference>
<dbReference type="RefSeq" id="WP_145227804.1">
    <property type="nucleotide sequence ID" value="NZ_VIVQ01000001.1"/>
</dbReference>
<proteinExistence type="inferred from homology"/>
<dbReference type="EMBL" id="VIVQ01000001">
    <property type="protein sequence ID" value="TWE13315.1"/>
    <property type="molecule type" value="Genomic_DNA"/>
</dbReference>
<dbReference type="InterPro" id="IPR050203">
    <property type="entry name" value="Trp-tRNA_synthetase"/>
</dbReference>
<dbReference type="Proteomes" id="UP000318297">
    <property type="component" value="Unassembled WGS sequence"/>
</dbReference>
<keyword evidence="4 9" id="KW-0547">Nucleotide-binding</keyword>
<evidence type="ECO:0000256" key="9">
    <source>
        <dbReference type="RuleBase" id="RU363036"/>
    </source>
</evidence>
<evidence type="ECO:0000256" key="3">
    <source>
        <dbReference type="ARBA" id="ARBA00022598"/>
    </source>
</evidence>
<dbReference type="GO" id="GO:0004830">
    <property type="term" value="F:tryptophan-tRNA ligase activity"/>
    <property type="evidence" value="ECO:0007669"/>
    <property type="project" value="UniProtKB-UniRule"/>
</dbReference>
<evidence type="ECO:0000256" key="8">
    <source>
        <dbReference type="NCBIfam" id="TIGR00233"/>
    </source>
</evidence>
<dbReference type="SUPFAM" id="SSF52374">
    <property type="entry name" value="Nucleotidylyl transferase"/>
    <property type="match status" value="1"/>
</dbReference>
<dbReference type="InterPro" id="IPR014729">
    <property type="entry name" value="Rossmann-like_a/b/a_fold"/>
</dbReference>
<comment type="similarity">
    <text evidence="1 9">Belongs to the class-I aminoacyl-tRNA synthetase family.</text>
</comment>
<dbReference type="Gene3D" id="1.10.240.10">
    <property type="entry name" value="Tyrosyl-Transfer RNA Synthetase"/>
    <property type="match status" value="1"/>
</dbReference>
<reference evidence="10 11" key="1">
    <citation type="submission" date="2019-06" db="EMBL/GenBank/DDBJ databases">
        <title>Sequencing the genomes of 1000 actinobacteria strains.</title>
        <authorList>
            <person name="Klenk H.-P."/>
        </authorList>
    </citation>
    <scope>NUCLEOTIDE SEQUENCE [LARGE SCALE GENOMIC DNA]</scope>
    <source>
        <strain evidence="10 11">DSM 19560</strain>
    </source>
</reference>
<dbReference type="EC" id="6.1.1.2" evidence="2 8"/>
<dbReference type="GO" id="GO:0005737">
    <property type="term" value="C:cytoplasm"/>
    <property type="evidence" value="ECO:0007669"/>
    <property type="project" value="UniProtKB-UniRule"/>
</dbReference>
<evidence type="ECO:0000313" key="11">
    <source>
        <dbReference type="Proteomes" id="UP000318297"/>
    </source>
</evidence>
<keyword evidence="5 9" id="KW-0067">ATP-binding</keyword>
<dbReference type="InterPro" id="IPR002305">
    <property type="entry name" value="aa-tRNA-synth_Ic"/>
</dbReference>
<evidence type="ECO:0000313" key="10">
    <source>
        <dbReference type="EMBL" id="TWE13315.1"/>
    </source>
</evidence>
<evidence type="ECO:0000256" key="6">
    <source>
        <dbReference type="ARBA" id="ARBA00022917"/>
    </source>
</evidence>
<keyword evidence="7 9" id="KW-0030">Aminoacyl-tRNA synthetase</keyword>
<dbReference type="PANTHER" id="PTHR43766:SF1">
    <property type="entry name" value="TRYPTOPHAN--TRNA LIGASE, MITOCHONDRIAL"/>
    <property type="match status" value="1"/>
</dbReference>
<dbReference type="PANTHER" id="PTHR43766">
    <property type="entry name" value="TRYPTOPHAN--TRNA LIGASE, MITOCHONDRIAL"/>
    <property type="match status" value="1"/>
</dbReference>
<keyword evidence="3 9" id="KW-0436">Ligase</keyword>
<dbReference type="PROSITE" id="PS00178">
    <property type="entry name" value="AA_TRNA_LIGASE_I"/>
    <property type="match status" value="1"/>
</dbReference>
<dbReference type="OrthoDB" id="9801042at2"/>
<protein>
    <recommendedName>
        <fullName evidence="2 8">Tryptophan--tRNA ligase</fullName>
        <ecNumber evidence="2 8">6.1.1.2</ecNumber>
    </recommendedName>
</protein>
<evidence type="ECO:0000256" key="4">
    <source>
        <dbReference type="ARBA" id="ARBA00022741"/>
    </source>
</evidence>
<name>A0A561ECH3_9MICO</name>
<dbReference type="GO" id="GO:0006436">
    <property type="term" value="P:tryptophanyl-tRNA aminoacylation"/>
    <property type="evidence" value="ECO:0007669"/>
    <property type="project" value="UniProtKB-UniRule"/>
</dbReference>
<evidence type="ECO:0000256" key="5">
    <source>
        <dbReference type="ARBA" id="ARBA00022840"/>
    </source>
</evidence>
<organism evidence="10 11">
    <name type="scientific">Rudaeicoccus suwonensis</name>
    <dbReference type="NCBI Taxonomy" id="657409"/>
    <lineage>
        <taxon>Bacteria</taxon>
        <taxon>Bacillati</taxon>
        <taxon>Actinomycetota</taxon>
        <taxon>Actinomycetes</taxon>
        <taxon>Micrococcales</taxon>
        <taxon>Dermacoccaceae</taxon>
        <taxon>Rudaeicoccus</taxon>
    </lineage>
</organism>
<evidence type="ECO:0000256" key="1">
    <source>
        <dbReference type="ARBA" id="ARBA00005594"/>
    </source>
</evidence>
<dbReference type="AlphaFoldDB" id="A0A561ECH3"/>
<dbReference type="GO" id="GO:0005524">
    <property type="term" value="F:ATP binding"/>
    <property type="evidence" value="ECO:0007669"/>
    <property type="project" value="UniProtKB-KW"/>
</dbReference>
<keyword evidence="6 9" id="KW-0648">Protein biosynthesis</keyword>
<comment type="caution">
    <text evidence="10">The sequence shown here is derived from an EMBL/GenBank/DDBJ whole genome shotgun (WGS) entry which is preliminary data.</text>
</comment>
<evidence type="ECO:0000256" key="7">
    <source>
        <dbReference type="ARBA" id="ARBA00023146"/>
    </source>
</evidence>
<gene>
    <name evidence="10" type="ORF">BKA23_2144</name>
</gene>
<dbReference type="PRINTS" id="PR01039">
    <property type="entry name" value="TRNASYNTHTRP"/>
</dbReference>
<dbReference type="Pfam" id="PF00579">
    <property type="entry name" value="tRNA-synt_1b"/>
    <property type="match status" value="1"/>
</dbReference>